<evidence type="ECO:0000313" key="4">
    <source>
        <dbReference type="Proteomes" id="UP000177122"/>
    </source>
</evidence>
<feature type="transmembrane region" description="Helical" evidence="1">
    <location>
        <begin position="12"/>
        <end position="32"/>
    </location>
</feature>
<keyword evidence="1" id="KW-1133">Transmembrane helix</keyword>
<reference evidence="3 4" key="1">
    <citation type="journal article" date="2016" name="Nat. Commun.">
        <title>Thousands of microbial genomes shed light on interconnected biogeochemical processes in an aquifer system.</title>
        <authorList>
            <person name="Anantharaman K."/>
            <person name="Brown C.T."/>
            <person name="Hug L.A."/>
            <person name="Sharon I."/>
            <person name="Castelle C.J."/>
            <person name="Probst A.J."/>
            <person name="Thomas B.C."/>
            <person name="Singh A."/>
            <person name="Wilkins M.J."/>
            <person name="Karaoz U."/>
            <person name="Brodie E.L."/>
            <person name="Williams K.H."/>
            <person name="Hubbard S.S."/>
            <person name="Banfield J.F."/>
        </authorList>
    </citation>
    <scope>NUCLEOTIDE SEQUENCE [LARGE SCALE GENOMIC DNA]</scope>
</reference>
<keyword evidence="1" id="KW-0472">Membrane</keyword>
<dbReference type="EMBL" id="MHLI01000007">
    <property type="protein sequence ID" value="OGZ05733.1"/>
    <property type="molecule type" value="Genomic_DNA"/>
</dbReference>
<sequence length="329" mass="36232">MDLSKIRNMSAKSIFLFVGFAIIALVVLWGLMGYSQSQLGLSGSVTSYSQPLLAPGMMGDVSYRENAKGVAYDAVVTNGVSQIMPSPIRETSAPAGTSKIIKNGELELLVEDVDIAAKEIDAVRMEFGGQIGNASFSDYSSSRRGDLTIWVPSEHFDGALEKIKALGLRVTSERIAVSDVSAQFVDLEARLKNLHATEAQYLEIMKRSGSIPDVLSVTRELSLTRAQIEQLQGQLDYLSRQVALSSIHISLTEEIAAALGKNEWRPMSVVRAAWREMVLDLTDFINVILVLVVKLPLLLLKFAFWGSIIYAVWRFGRFVYLRLRGPALS</sequence>
<dbReference type="AlphaFoldDB" id="A0A1G2CWJ8"/>
<comment type="caution">
    <text evidence="3">The sequence shown here is derived from an EMBL/GenBank/DDBJ whole genome shotgun (WGS) entry which is preliminary data.</text>
</comment>
<feature type="domain" description="DUF4349" evidence="2">
    <location>
        <begin position="99"/>
        <end position="303"/>
    </location>
</feature>
<dbReference type="InterPro" id="IPR025645">
    <property type="entry name" value="DUF4349"/>
</dbReference>
<feature type="transmembrane region" description="Helical" evidence="1">
    <location>
        <begin position="284"/>
        <end position="313"/>
    </location>
</feature>
<gene>
    <name evidence="3" type="ORF">A2845_01120</name>
</gene>
<protein>
    <recommendedName>
        <fullName evidence="2">DUF4349 domain-containing protein</fullName>
    </recommendedName>
</protein>
<accession>A0A1G2CWJ8</accession>
<dbReference type="Proteomes" id="UP000177122">
    <property type="component" value="Unassembled WGS sequence"/>
</dbReference>
<evidence type="ECO:0000256" key="1">
    <source>
        <dbReference type="SAM" id="Phobius"/>
    </source>
</evidence>
<organism evidence="3 4">
    <name type="scientific">Candidatus Lloydbacteria bacterium RIFCSPHIGHO2_01_FULL_49_22</name>
    <dbReference type="NCBI Taxonomy" id="1798658"/>
    <lineage>
        <taxon>Bacteria</taxon>
        <taxon>Candidatus Lloydiibacteriota</taxon>
    </lineage>
</organism>
<evidence type="ECO:0000259" key="2">
    <source>
        <dbReference type="Pfam" id="PF14257"/>
    </source>
</evidence>
<name>A0A1G2CWJ8_9BACT</name>
<keyword evidence="1" id="KW-0812">Transmembrane</keyword>
<evidence type="ECO:0000313" key="3">
    <source>
        <dbReference type="EMBL" id="OGZ05733.1"/>
    </source>
</evidence>
<dbReference type="Pfam" id="PF14257">
    <property type="entry name" value="DUF4349"/>
    <property type="match status" value="1"/>
</dbReference>
<proteinExistence type="predicted"/>